<comment type="caution">
    <text evidence="13">The sequence shown here is derived from an EMBL/GenBank/DDBJ whole genome shotgun (WGS) entry which is preliminary data.</text>
</comment>
<accession>A0A835SPJ9</accession>
<dbReference type="PROSITE" id="PS50929">
    <property type="entry name" value="ABC_TM1F"/>
    <property type="match status" value="2"/>
</dbReference>
<sequence length="1524" mass="159327">MLRPQKFAVEPHADASGFWHKLTFGFINGLLLRASKSADLGPRDAAALLPPSDEAHRLAQQFDSAYAGAGASQGQPGVPGSPWTTPLFLTLLRLHWRAMLWQQLLCTGEVAQALVTPVLLREFLRWLEAATQGPDGSGDGGPPPVWRGWVFAVALGLSGISIPLMMHHHNWSGVRMALCMRQQAISAIHSKILRMTASPGAAATTTTGGGSSSVSAGYVSTLIGADVRRFDDALKQWPYLVASPLQLIAVIVMVGLELDFVSAVAGASVSIALIPLQAALAGYISELRGARARCTDERVRLMAEVVDGHLAVKMCGLEDSFQVRIKKLRKAEERQVRRASRIRAFNLALYTSISSIIAFVTFSVHRARGGSLNVASVFYALSLLQLPAAYLVYDFVTAAQYATELGVSITRIQAFLSLPEPPPPQSLAPLASTSSAAAAGLEAAPRSPSPPRSSELHAPPAASQSGAAKPLGPSPPRLEPPPLAARALPSLPDVGRGGHVAMHGGDFDWRCPLGRQDLEPSAEVLQLLAAAPEDDDEYGGITVVAVEAAAPVVVVSDPAPVSATLSGVRFSCAPSELLGVCGATGSGKSTLLAALLGQLQPLQQQHAEEGTGDGGGVQLRGSVAYCAQVPWIMAGSVRDNITFGLPYEQEWYDAVVSACCLPEDLARMAAGDLTELGEGGAGLSGGQKARVALARACYCRPDVALLDDPLSAVDARVGLQLFERVLGPAGLMAVRCGTTRLLVTHQEQFLPLCDRVLLLRGGRQAALGPWSEVQQLRREPLALAPAAGASAAAESAVSTPVTVGTATADAAVDSGADAGGANDSSGEQRGSMGRARTVIAGWVGTGGRLTMWGGGGGGGDRGAPDPAGSDADDESLKRPPAGASLLASEDKETGAVSWSVYGRYVRCLGLGLTAVVLLALLAGEAAYLAADWWLALWAAEEPAQQAEPRWQITYAILTAVVVLLAVARFVIFFEASVSAATGLHNKMLKRVLRAPLSFFHSNPAGRIINRFSKDQGLVDDLLPAALGEVLDSGMLVVGALVLVAVAVPLVLPLFIPLAVAFLFVRRRYITASREVRRWEAVTYSPIYTFVAATCKGLPTIRAYGAGERFQQELLRLLSLSAEWSFASNAGASWISLRLDTISAVTLLLAAVMAVLVRDRINVEVLALALTHSLSLTHMMQFFVQQSAEVENHMTSVERLLAYTELDSEPPRVAEGGGQPPAGWPRTGALHFQDVSAAYQPGLPPVLRGVTFSVPAGSSCGVVGRTGSGKSSLLLTLFRMVELTHGSILLDGVDIAAVGLDALRRHLAVIPQDPVLFGGSLRINLDPWGAHSSNDAELWAVLRSVRLAGAVSALPGGLDAQVAAGGANLSAGQRQLLCLARAMLQRAKVLALDEATANVDAETDEAVQAALRESLQGACAVGGGAESDGGGIGSGGGGVALVIAHRLDTVMDLDALLVLAEGRVEEWGPPRQLLRGGGSLWHMAAAAAESPSVGNGRTEAEAVVTQGAQGAGKMVRSLSDAGWRA</sequence>
<dbReference type="Pfam" id="PF00664">
    <property type="entry name" value="ABC_membrane"/>
    <property type="match status" value="2"/>
</dbReference>
<feature type="region of interest" description="Disordered" evidence="9">
    <location>
        <begin position="851"/>
        <end position="884"/>
    </location>
</feature>
<dbReference type="FunFam" id="1.20.1560.10:FF:000010">
    <property type="entry name" value="Multidrug resistance-associated ABC transporter"/>
    <property type="match status" value="1"/>
</dbReference>
<dbReference type="PROSITE" id="PS50893">
    <property type="entry name" value="ABC_TRANSPORTER_2"/>
    <property type="match status" value="2"/>
</dbReference>
<feature type="transmembrane region" description="Helical" evidence="10">
    <location>
        <begin position="950"/>
        <end position="973"/>
    </location>
</feature>
<feature type="region of interest" description="Disordered" evidence="9">
    <location>
        <begin position="438"/>
        <end position="491"/>
    </location>
</feature>
<dbReference type="InterPro" id="IPR050173">
    <property type="entry name" value="ABC_transporter_C-like"/>
</dbReference>
<reference evidence="13" key="1">
    <citation type="journal article" date="2020" name="bioRxiv">
        <title>Comparative genomics of Chlamydomonas.</title>
        <authorList>
            <person name="Craig R.J."/>
            <person name="Hasan A.R."/>
            <person name="Ness R.W."/>
            <person name="Keightley P.D."/>
        </authorList>
    </citation>
    <scope>NUCLEOTIDE SEQUENCE</scope>
    <source>
        <strain evidence="13">SAG 7.73</strain>
    </source>
</reference>
<dbReference type="PANTHER" id="PTHR24223">
    <property type="entry name" value="ATP-BINDING CASSETTE SUB-FAMILY C"/>
    <property type="match status" value="1"/>
</dbReference>
<dbReference type="PANTHER" id="PTHR24223:SF453">
    <property type="entry name" value="ABC TRANSPORTER"/>
    <property type="match status" value="1"/>
</dbReference>
<evidence type="ECO:0000256" key="10">
    <source>
        <dbReference type="SAM" id="Phobius"/>
    </source>
</evidence>
<keyword evidence="4 10" id="KW-0812">Transmembrane</keyword>
<dbReference type="CDD" id="cd18579">
    <property type="entry name" value="ABC_6TM_ABCC_D1"/>
    <property type="match status" value="1"/>
</dbReference>
<dbReference type="SUPFAM" id="SSF90123">
    <property type="entry name" value="ABC transporter transmembrane region"/>
    <property type="match status" value="2"/>
</dbReference>
<evidence type="ECO:0000259" key="11">
    <source>
        <dbReference type="PROSITE" id="PS50893"/>
    </source>
</evidence>
<name>A0A835SPJ9_CHLIN</name>
<feature type="transmembrane region" description="Helical" evidence="10">
    <location>
        <begin position="344"/>
        <end position="364"/>
    </location>
</feature>
<evidence type="ECO:0000313" key="13">
    <source>
        <dbReference type="EMBL" id="KAG2430853.1"/>
    </source>
</evidence>
<gene>
    <name evidence="13" type="ORF">HXX76_009827</name>
</gene>
<evidence type="ECO:0000256" key="2">
    <source>
        <dbReference type="ARBA" id="ARBA00009726"/>
    </source>
</evidence>
<feature type="transmembrane region" description="Helical" evidence="10">
    <location>
        <begin position="237"/>
        <end position="256"/>
    </location>
</feature>
<dbReference type="EMBL" id="JAEHOC010000026">
    <property type="protein sequence ID" value="KAG2430853.1"/>
    <property type="molecule type" value="Genomic_DNA"/>
</dbReference>
<keyword evidence="3" id="KW-0813">Transport</keyword>
<dbReference type="InterPro" id="IPR011527">
    <property type="entry name" value="ABC1_TM_dom"/>
</dbReference>
<feature type="transmembrane region" description="Helical" evidence="10">
    <location>
        <begin position="1032"/>
        <end position="1064"/>
    </location>
</feature>
<dbReference type="InterPro" id="IPR003439">
    <property type="entry name" value="ABC_transporter-like_ATP-bd"/>
</dbReference>
<evidence type="ECO:0000256" key="3">
    <source>
        <dbReference type="ARBA" id="ARBA00022448"/>
    </source>
</evidence>
<dbReference type="InterPro" id="IPR044746">
    <property type="entry name" value="ABCC_6TM_D1"/>
</dbReference>
<organism evidence="13 14">
    <name type="scientific">Chlamydomonas incerta</name>
    <dbReference type="NCBI Taxonomy" id="51695"/>
    <lineage>
        <taxon>Eukaryota</taxon>
        <taxon>Viridiplantae</taxon>
        <taxon>Chlorophyta</taxon>
        <taxon>core chlorophytes</taxon>
        <taxon>Chlorophyceae</taxon>
        <taxon>CS clade</taxon>
        <taxon>Chlamydomonadales</taxon>
        <taxon>Chlamydomonadaceae</taxon>
        <taxon>Chlamydomonas</taxon>
    </lineage>
</organism>
<dbReference type="GO" id="GO:0016020">
    <property type="term" value="C:membrane"/>
    <property type="evidence" value="ECO:0007669"/>
    <property type="project" value="UniProtKB-SubCell"/>
</dbReference>
<feature type="domain" description="ABC transporter" evidence="11">
    <location>
        <begin position="541"/>
        <end position="786"/>
    </location>
</feature>
<keyword evidence="5" id="KW-0547">Nucleotide-binding</keyword>
<dbReference type="InterPro" id="IPR027417">
    <property type="entry name" value="P-loop_NTPase"/>
</dbReference>
<protein>
    <submittedName>
        <fullName evidence="13">Uncharacterized protein</fullName>
    </submittedName>
</protein>
<evidence type="ECO:0000256" key="8">
    <source>
        <dbReference type="ARBA" id="ARBA00023136"/>
    </source>
</evidence>
<feature type="transmembrane region" description="Helical" evidence="10">
    <location>
        <begin position="376"/>
        <end position="393"/>
    </location>
</feature>
<dbReference type="Gene3D" id="3.40.50.300">
    <property type="entry name" value="P-loop containing nucleotide triphosphate hydrolases"/>
    <property type="match status" value="2"/>
</dbReference>
<evidence type="ECO:0000256" key="1">
    <source>
        <dbReference type="ARBA" id="ARBA00004141"/>
    </source>
</evidence>
<dbReference type="CDD" id="cd03244">
    <property type="entry name" value="ABCC_MRP_domain2"/>
    <property type="match status" value="1"/>
</dbReference>
<dbReference type="GO" id="GO:0005524">
    <property type="term" value="F:ATP binding"/>
    <property type="evidence" value="ECO:0007669"/>
    <property type="project" value="UniProtKB-KW"/>
</dbReference>
<evidence type="ECO:0000256" key="7">
    <source>
        <dbReference type="ARBA" id="ARBA00022989"/>
    </source>
</evidence>
<feature type="compositionally biased region" description="Low complexity" evidence="9">
    <location>
        <begin position="813"/>
        <end position="825"/>
    </location>
</feature>
<feature type="transmembrane region" description="Helical" evidence="10">
    <location>
        <begin position="907"/>
        <end position="930"/>
    </location>
</feature>
<dbReference type="OrthoDB" id="6500128at2759"/>
<feature type="compositionally biased region" description="Gly residues" evidence="9">
    <location>
        <begin position="851"/>
        <end position="861"/>
    </location>
</feature>
<dbReference type="CDD" id="cd18580">
    <property type="entry name" value="ABC_6TM_ABCC_D2"/>
    <property type="match status" value="1"/>
</dbReference>
<evidence type="ECO:0000259" key="12">
    <source>
        <dbReference type="PROSITE" id="PS50929"/>
    </source>
</evidence>
<feature type="transmembrane region" description="Helical" evidence="10">
    <location>
        <begin position="262"/>
        <end position="284"/>
    </location>
</feature>
<dbReference type="SUPFAM" id="SSF52540">
    <property type="entry name" value="P-loop containing nucleoside triphosphate hydrolases"/>
    <property type="match status" value="2"/>
</dbReference>
<feature type="compositionally biased region" description="Pro residues" evidence="9">
    <location>
        <begin position="472"/>
        <end position="483"/>
    </location>
</feature>
<dbReference type="InterPro" id="IPR044726">
    <property type="entry name" value="ABCC_6TM_D2"/>
</dbReference>
<comment type="similarity">
    <text evidence="2">Belongs to the ABC transporter superfamily. ABCC family. Conjugate transporter (TC 3.A.1.208) subfamily.</text>
</comment>
<dbReference type="PROSITE" id="PS00211">
    <property type="entry name" value="ABC_TRANSPORTER_1"/>
    <property type="match status" value="1"/>
</dbReference>
<feature type="region of interest" description="Disordered" evidence="9">
    <location>
        <begin position="813"/>
        <end position="832"/>
    </location>
</feature>
<proteinExistence type="inferred from homology"/>
<keyword evidence="8 10" id="KW-0472">Membrane</keyword>
<dbReference type="Gene3D" id="1.20.1560.10">
    <property type="entry name" value="ABC transporter type 1, transmembrane domain"/>
    <property type="match status" value="2"/>
</dbReference>
<dbReference type="InterPro" id="IPR017871">
    <property type="entry name" value="ABC_transporter-like_CS"/>
</dbReference>
<dbReference type="SMART" id="SM00382">
    <property type="entry name" value="AAA"/>
    <property type="match status" value="2"/>
</dbReference>
<keyword evidence="7 10" id="KW-1133">Transmembrane helix</keyword>
<feature type="transmembrane region" description="Helical" evidence="10">
    <location>
        <begin position="146"/>
        <end position="166"/>
    </location>
</feature>
<evidence type="ECO:0000313" key="14">
    <source>
        <dbReference type="Proteomes" id="UP000650467"/>
    </source>
</evidence>
<dbReference type="InterPro" id="IPR003593">
    <property type="entry name" value="AAA+_ATPase"/>
</dbReference>
<dbReference type="InterPro" id="IPR036640">
    <property type="entry name" value="ABC1_TM_sf"/>
</dbReference>
<dbReference type="Proteomes" id="UP000650467">
    <property type="component" value="Unassembled WGS sequence"/>
</dbReference>
<dbReference type="GO" id="GO:0140359">
    <property type="term" value="F:ABC-type transporter activity"/>
    <property type="evidence" value="ECO:0007669"/>
    <property type="project" value="InterPro"/>
</dbReference>
<evidence type="ECO:0000256" key="9">
    <source>
        <dbReference type="SAM" id="MobiDB-lite"/>
    </source>
</evidence>
<feature type="domain" description="ABC transmembrane type-1" evidence="12">
    <location>
        <begin position="113"/>
        <end position="385"/>
    </location>
</feature>
<dbReference type="GO" id="GO:0016887">
    <property type="term" value="F:ATP hydrolysis activity"/>
    <property type="evidence" value="ECO:0007669"/>
    <property type="project" value="InterPro"/>
</dbReference>
<evidence type="ECO:0000256" key="5">
    <source>
        <dbReference type="ARBA" id="ARBA00022741"/>
    </source>
</evidence>
<evidence type="ECO:0000256" key="6">
    <source>
        <dbReference type="ARBA" id="ARBA00022840"/>
    </source>
</evidence>
<comment type="subcellular location">
    <subcellularLocation>
        <location evidence="1">Membrane</location>
        <topology evidence="1">Multi-pass membrane protein</topology>
    </subcellularLocation>
</comment>
<dbReference type="Pfam" id="PF00005">
    <property type="entry name" value="ABC_tran"/>
    <property type="match status" value="2"/>
</dbReference>
<keyword evidence="6" id="KW-0067">ATP-binding</keyword>
<keyword evidence="14" id="KW-1185">Reference proteome</keyword>
<evidence type="ECO:0000256" key="4">
    <source>
        <dbReference type="ARBA" id="ARBA00022692"/>
    </source>
</evidence>
<feature type="domain" description="ABC transmembrane type-1" evidence="12">
    <location>
        <begin position="914"/>
        <end position="1191"/>
    </location>
</feature>
<dbReference type="FunFam" id="3.40.50.300:FF:000163">
    <property type="entry name" value="Multidrug resistance-associated protein member 4"/>
    <property type="match status" value="1"/>
</dbReference>
<feature type="domain" description="ABC transporter" evidence="11">
    <location>
        <begin position="1229"/>
        <end position="1485"/>
    </location>
</feature>